<dbReference type="Proteomes" id="UP001476950">
    <property type="component" value="Unassembled WGS sequence"/>
</dbReference>
<protein>
    <submittedName>
        <fullName evidence="1">Uncharacterized protein</fullName>
    </submittedName>
</protein>
<evidence type="ECO:0000313" key="1">
    <source>
        <dbReference type="EMBL" id="MEP1057336.1"/>
    </source>
</evidence>
<dbReference type="EMBL" id="JAMPLM010000002">
    <property type="protein sequence ID" value="MEP1057336.1"/>
    <property type="molecule type" value="Genomic_DNA"/>
</dbReference>
<gene>
    <name evidence="1" type="ORF">NDI38_02735</name>
</gene>
<sequence length="434" mass="48699">METRLFLHTKILALAARARRLVQVDYASVGIRPQDIPYAPSPAHFRAANRRLAKIDQETQRRLEQVKQTWKTAPPDRVLRDIALVEREVDRSRRAFGLFFEVFGQRGTTFAPALAAHDVIAVDCYAPIRQAAPALFRGPLLKPVCYMEHGFSPATMRRGIQLNRLLGEQNPFPIIRIPWDRDNPWQAVFLHEVAHNLQADLGIWQENRRAVLERTLRFTGDPTVTRTYATWHKEIFADLAAILLGGPSAAWGMAVFLAHPAPRTMTFRPGGAHPTAYLRILILAEMLRQIGFGAEGDRLQRVWQTLYNPNRAHRIPATLLQTADTVIPQIVDEIAFQTRRNLGQKALVNIIPFSRDDERAIQAGARQLVQGRVPTELPPRFLVGASSYALATGQTSPRQLSQRVITHLTRLNTRSASTLAEAQAAVRTAISTVA</sequence>
<comment type="caution">
    <text evidence="1">The sequence shown here is derived from an EMBL/GenBank/DDBJ whole genome shotgun (WGS) entry which is preliminary data.</text>
</comment>
<evidence type="ECO:0000313" key="2">
    <source>
        <dbReference type="Proteomes" id="UP001476950"/>
    </source>
</evidence>
<organism evidence="1 2">
    <name type="scientific">Stenomitos frigidus AS-A4</name>
    <dbReference type="NCBI Taxonomy" id="2933935"/>
    <lineage>
        <taxon>Bacteria</taxon>
        <taxon>Bacillati</taxon>
        <taxon>Cyanobacteriota</taxon>
        <taxon>Cyanophyceae</taxon>
        <taxon>Leptolyngbyales</taxon>
        <taxon>Leptolyngbyaceae</taxon>
        <taxon>Stenomitos</taxon>
    </lineage>
</organism>
<keyword evidence="2" id="KW-1185">Reference proteome</keyword>
<reference evidence="1 2" key="1">
    <citation type="submission" date="2022-04" db="EMBL/GenBank/DDBJ databases">
        <title>Positive selection, recombination, and allopatry shape intraspecific diversity of widespread and dominant cyanobacteria.</title>
        <authorList>
            <person name="Wei J."/>
            <person name="Shu W."/>
            <person name="Hu C."/>
        </authorList>
    </citation>
    <scope>NUCLEOTIDE SEQUENCE [LARGE SCALE GENOMIC DNA]</scope>
    <source>
        <strain evidence="1 2">AS-A4</strain>
    </source>
</reference>
<proteinExistence type="predicted"/>
<accession>A0ABV0KDQ2</accession>
<dbReference type="RefSeq" id="WP_190450307.1">
    <property type="nucleotide sequence ID" value="NZ_JAMPLM010000002.1"/>
</dbReference>
<name>A0ABV0KDQ2_9CYAN</name>